<name>A0ABQ6MDB8_9STRA</name>
<evidence type="ECO:0000256" key="1">
    <source>
        <dbReference type="SAM" id="MobiDB-lite"/>
    </source>
</evidence>
<feature type="region of interest" description="Disordered" evidence="1">
    <location>
        <begin position="28"/>
        <end position="126"/>
    </location>
</feature>
<protein>
    <submittedName>
        <fullName evidence="2">Uncharacterized protein</fullName>
    </submittedName>
</protein>
<reference evidence="2 3" key="1">
    <citation type="journal article" date="2023" name="Commun. Biol.">
        <title>Genome analysis of Parmales, the sister group of diatoms, reveals the evolutionary specialization of diatoms from phago-mixotrophs to photoautotrophs.</title>
        <authorList>
            <person name="Ban H."/>
            <person name="Sato S."/>
            <person name="Yoshikawa S."/>
            <person name="Yamada K."/>
            <person name="Nakamura Y."/>
            <person name="Ichinomiya M."/>
            <person name="Sato N."/>
            <person name="Blanc-Mathieu R."/>
            <person name="Endo H."/>
            <person name="Kuwata A."/>
            <person name="Ogata H."/>
        </authorList>
    </citation>
    <scope>NUCLEOTIDE SEQUENCE [LARGE SCALE GENOMIC DNA]</scope>
</reference>
<evidence type="ECO:0000313" key="3">
    <source>
        <dbReference type="Proteomes" id="UP001165060"/>
    </source>
</evidence>
<dbReference type="EMBL" id="BRYB01003997">
    <property type="protein sequence ID" value="GMI24027.1"/>
    <property type="molecule type" value="Genomic_DNA"/>
</dbReference>
<accession>A0ABQ6MDB8</accession>
<organism evidence="2 3">
    <name type="scientific">Tetraparma gracilis</name>
    <dbReference type="NCBI Taxonomy" id="2962635"/>
    <lineage>
        <taxon>Eukaryota</taxon>
        <taxon>Sar</taxon>
        <taxon>Stramenopiles</taxon>
        <taxon>Ochrophyta</taxon>
        <taxon>Bolidophyceae</taxon>
        <taxon>Parmales</taxon>
        <taxon>Triparmaceae</taxon>
        <taxon>Tetraparma</taxon>
    </lineage>
</organism>
<dbReference type="Proteomes" id="UP001165060">
    <property type="component" value="Unassembled WGS sequence"/>
</dbReference>
<proteinExistence type="predicted"/>
<keyword evidence="3" id="KW-1185">Reference proteome</keyword>
<sequence length="126" mass="12605">MPGAIVDRILTPVAKGGAKAAVLTPDVLTPDEAVESPPPSPRAALSVPSPIGLSSPLPTGLRVAQPSPLSFLSPPDPGLSPVRGAGGKPPLSPYRKVVEVKEGGGRGGRRRRGKAVTPEAAGQGLA</sequence>
<gene>
    <name evidence="2" type="ORF">TeGR_g10168</name>
</gene>
<comment type="caution">
    <text evidence="2">The sequence shown here is derived from an EMBL/GenBank/DDBJ whole genome shotgun (WGS) entry which is preliminary data.</text>
</comment>
<evidence type="ECO:0000313" key="2">
    <source>
        <dbReference type="EMBL" id="GMI24027.1"/>
    </source>
</evidence>